<reference evidence="1 2" key="1">
    <citation type="submission" date="2018-05" db="EMBL/GenBank/DDBJ databases">
        <title>Complete genome sequence of Flagellimonas aquimarina ECD12 isolated from seaweed Ecklonia cava.</title>
        <authorList>
            <person name="Choi S."/>
            <person name="Seong C."/>
        </authorList>
    </citation>
    <scope>NUCLEOTIDE SEQUENCE [LARGE SCALE GENOMIC DNA]</scope>
    <source>
        <strain evidence="1 2">ECD12</strain>
    </source>
</reference>
<dbReference type="Proteomes" id="UP000245762">
    <property type="component" value="Unassembled WGS sequence"/>
</dbReference>
<evidence type="ECO:0000313" key="2">
    <source>
        <dbReference type="Proteomes" id="UP000245762"/>
    </source>
</evidence>
<protein>
    <submittedName>
        <fullName evidence="1">Uncharacterized protein</fullName>
    </submittedName>
</protein>
<sequence length="256" mass="30756">MFFLNAYKLLQKKRRPTFIPLFYISCFSFVFGQTKSNDQYHEWFDGLVGIENTALYNGIGYIEKYKVINDYHKFYKTTDFLPGSIVYDKNYYSGLEMKYDLDEDLIVLNLKHGLRIVLLQPIKKKVMRFTIDNHSFININDSLASAFNILGFHEVLLENSSFQLLEKHQKKRFQRKGKNTVYHEFKSRNFNILHYNNEYFTVKNRKDFTKIFPEFKKQIETYSKKKSFPKSTYRQHLVSLARRIHELLLEQKINSK</sequence>
<gene>
    <name evidence="1" type="ORF">DKG77_07160</name>
</gene>
<accession>A0A316KZ06</accession>
<proteinExistence type="predicted"/>
<name>A0A316KZ06_9FLAO</name>
<dbReference type="EMBL" id="QGEG01000002">
    <property type="protein sequence ID" value="PWL38065.1"/>
    <property type="molecule type" value="Genomic_DNA"/>
</dbReference>
<dbReference type="AlphaFoldDB" id="A0A316KZ06"/>
<evidence type="ECO:0000313" key="1">
    <source>
        <dbReference type="EMBL" id="PWL38065.1"/>
    </source>
</evidence>
<organism evidence="1 2">
    <name type="scientific">Flagellimonas aquimarina</name>
    <dbReference type="NCBI Taxonomy" id="2201895"/>
    <lineage>
        <taxon>Bacteria</taxon>
        <taxon>Pseudomonadati</taxon>
        <taxon>Bacteroidota</taxon>
        <taxon>Flavobacteriia</taxon>
        <taxon>Flavobacteriales</taxon>
        <taxon>Flavobacteriaceae</taxon>
        <taxon>Flagellimonas</taxon>
    </lineage>
</organism>
<comment type="caution">
    <text evidence="1">The sequence shown here is derived from an EMBL/GenBank/DDBJ whole genome shotgun (WGS) entry which is preliminary data.</text>
</comment>
<keyword evidence="2" id="KW-1185">Reference proteome</keyword>